<dbReference type="EMBL" id="UZAN01011514">
    <property type="protein sequence ID" value="VDP42109.1"/>
    <property type="molecule type" value="Genomic_DNA"/>
</dbReference>
<accession>A0A183A3Q9</accession>
<evidence type="ECO:0000313" key="4">
    <source>
        <dbReference type="WBParaSite" id="ECPE_0000159401-mRNA-1"/>
    </source>
</evidence>
<organism evidence="4">
    <name type="scientific">Echinostoma caproni</name>
    <dbReference type="NCBI Taxonomy" id="27848"/>
    <lineage>
        <taxon>Eukaryota</taxon>
        <taxon>Metazoa</taxon>
        <taxon>Spiralia</taxon>
        <taxon>Lophotrochozoa</taxon>
        <taxon>Platyhelminthes</taxon>
        <taxon>Trematoda</taxon>
        <taxon>Digenea</taxon>
        <taxon>Plagiorchiida</taxon>
        <taxon>Echinostomata</taxon>
        <taxon>Echinostomatoidea</taxon>
        <taxon>Echinostomatidae</taxon>
        <taxon>Echinostoma</taxon>
    </lineage>
</organism>
<keyword evidence="3" id="KW-1185">Reference proteome</keyword>
<dbReference type="GO" id="GO:0004018">
    <property type="term" value="F:N6-(1,2-dicarboxyethyl)AMP AMP-lyase (fumarate-forming) activity"/>
    <property type="evidence" value="ECO:0007669"/>
    <property type="project" value="TreeGrafter"/>
</dbReference>
<dbReference type="GO" id="GO:0005829">
    <property type="term" value="C:cytosol"/>
    <property type="evidence" value="ECO:0007669"/>
    <property type="project" value="TreeGrafter"/>
</dbReference>
<dbReference type="GO" id="GO:0070626">
    <property type="term" value="F:(S)-2-(5-amino-1-(5-phospho-D-ribosyl)imidazole-4-carboxamido) succinate lyase (fumarate-forming) activity"/>
    <property type="evidence" value="ECO:0007669"/>
    <property type="project" value="TreeGrafter"/>
</dbReference>
<dbReference type="PANTHER" id="PTHR43172">
    <property type="entry name" value="ADENYLOSUCCINATE LYASE"/>
    <property type="match status" value="1"/>
</dbReference>
<dbReference type="OrthoDB" id="406045at2759"/>
<dbReference type="InterPro" id="IPR008948">
    <property type="entry name" value="L-Aspartase-like"/>
</dbReference>
<dbReference type="SUPFAM" id="SSF48557">
    <property type="entry name" value="L-aspartase-like"/>
    <property type="match status" value="1"/>
</dbReference>
<dbReference type="Gene3D" id="1.20.200.10">
    <property type="entry name" value="Fumarase/aspartase (Central domain)"/>
    <property type="match status" value="1"/>
</dbReference>
<dbReference type="WBParaSite" id="ECPE_0000159401-mRNA-1">
    <property type="protein sequence ID" value="ECPE_0000159401-mRNA-1"/>
    <property type="gene ID" value="ECPE_0000159401"/>
</dbReference>
<name>A0A183A3Q9_9TREM</name>
<reference evidence="2 3" key="2">
    <citation type="submission" date="2018-11" db="EMBL/GenBank/DDBJ databases">
        <authorList>
            <consortium name="Pathogen Informatics"/>
        </authorList>
    </citation>
    <scope>NUCLEOTIDE SEQUENCE [LARGE SCALE GENOMIC DNA]</scope>
    <source>
        <strain evidence="2 3">Egypt</strain>
    </source>
</reference>
<reference evidence="4" key="1">
    <citation type="submission" date="2016-06" db="UniProtKB">
        <authorList>
            <consortium name="WormBaseParasite"/>
        </authorList>
    </citation>
    <scope>IDENTIFICATION</scope>
</reference>
<dbReference type="Proteomes" id="UP000272942">
    <property type="component" value="Unassembled WGS sequence"/>
</dbReference>
<protein>
    <submittedName>
        <fullName evidence="4">RNase III domain-containing protein</fullName>
    </submittedName>
</protein>
<sequence>MPTKFLTPPLLYSPSPPRTHKTKVLKLDQLLAAKAGFQRLWQVTGQTYPRKLDTEIVNVLSSLGASIHKICTDIRLLASFKEVEEPFETSQVRCASIVSRVGFWLPY</sequence>
<evidence type="ECO:0000313" key="3">
    <source>
        <dbReference type="Proteomes" id="UP000272942"/>
    </source>
</evidence>
<evidence type="ECO:0000313" key="2">
    <source>
        <dbReference type="EMBL" id="VDP42109.1"/>
    </source>
</evidence>
<dbReference type="GO" id="GO:0044208">
    <property type="term" value="P:'de novo' AMP biosynthetic process"/>
    <property type="evidence" value="ECO:0007669"/>
    <property type="project" value="TreeGrafter"/>
</dbReference>
<evidence type="ECO:0000256" key="1">
    <source>
        <dbReference type="ARBA" id="ARBA00023239"/>
    </source>
</evidence>
<proteinExistence type="predicted"/>
<dbReference type="AlphaFoldDB" id="A0A183A3Q9"/>
<dbReference type="PANTHER" id="PTHR43172:SF1">
    <property type="entry name" value="ADENYLOSUCCINATE LYASE"/>
    <property type="match status" value="1"/>
</dbReference>
<keyword evidence="1" id="KW-0456">Lyase</keyword>
<gene>
    <name evidence="2" type="ORF">ECPE_LOCUS1594</name>
</gene>